<sequence>MSNLCDWNTSPTPIKESLRADFALSRKLGRAFAGGLSNLQYQIEYLSRCTHDVIHTKQFERKDQTIRLLSSECKRCNILFMSKQTQNLKGQRFREALEDSGLTGAHLARILDLENDQNITNWKARGVPAYMVGEVALTLVVEREWLEGKDVPMRTKSTERNPLRPAANDSPLYVLEPMAPWDSETPIDNDEVELRLYKEVELSSGPGKVARTEVQEIAGPKLRFSRATMRTCGVDPSNAVFATNSGNSNHPLILSGATVGIDTGMTRIVDGEMYAIDHDGHFRIKFLQRTANGIKMRSFNSQEYADEDYDFDQIMAQRVVILGRIFWWSSIRPLKGPSLI</sequence>
<gene>
    <name evidence="5" type="ORF">PS854_03304</name>
</gene>
<dbReference type="CDD" id="cd06529">
    <property type="entry name" value="S24_LexA-like"/>
    <property type="match status" value="1"/>
</dbReference>
<evidence type="ECO:0000256" key="2">
    <source>
        <dbReference type="ARBA" id="ARBA00023125"/>
    </source>
</evidence>
<dbReference type="SUPFAM" id="SSF51306">
    <property type="entry name" value="LexA/Signal peptidase"/>
    <property type="match status" value="1"/>
</dbReference>
<evidence type="ECO:0000313" key="5">
    <source>
        <dbReference type="EMBL" id="VVP11143.1"/>
    </source>
</evidence>
<dbReference type="Pfam" id="PF00717">
    <property type="entry name" value="Peptidase_S24"/>
    <property type="match status" value="1"/>
</dbReference>
<accession>A0A5E7LG34</accession>
<reference evidence="5 6" key="1">
    <citation type="submission" date="2019-09" db="EMBL/GenBank/DDBJ databases">
        <authorList>
            <person name="Chandra G."/>
            <person name="Truman W A."/>
        </authorList>
    </citation>
    <scope>NUCLEOTIDE SEQUENCE [LARGE SCALE GENOMIC DNA]</scope>
    <source>
        <strain evidence="5">PS854</strain>
    </source>
</reference>
<dbReference type="AlphaFoldDB" id="A0A5E7LG34"/>
<dbReference type="RefSeq" id="WP_224791267.1">
    <property type="nucleotide sequence ID" value="NZ_CABVIF010000006.1"/>
</dbReference>
<evidence type="ECO:0000259" key="4">
    <source>
        <dbReference type="Pfam" id="PF00717"/>
    </source>
</evidence>
<feature type="domain" description="Peptidase S24/S26A/S26B/S26C" evidence="4">
    <location>
        <begin position="219"/>
        <end position="325"/>
    </location>
</feature>
<name>A0A5E7LG34_PSEFL</name>
<dbReference type="InterPro" id="IPR015927">
    <property type="entry name" value="Peptidase_S24_S26A/B/C"/>
</dbReference>
<dbReference type="PANTHER" id="PTHR40661:SF2">
    <property type="entry name" value="HTH-TYPE TRANSCRIPTIONAL REGULATOR PRTR"/>
    <property type="match status" value="1"/>
</dbReference>
<dbReference type="Gene3D" id="2.10.109.10">
    <property type="entry name" value="Umud Fragment, subunit A"/>
    <property type="match status" value="1"/>
</dbReference>
<keyword evidence="1" id="KW-0805">Transcription regulation</keyword>
<keyword evidence="2" id="KW-0238">DNA-binding</keyword>
<keyword evidence="3" id="KW-0804">Transcription</keyword>
<dbReference type="GO" id="GO:0003677">
    <property type="term" value="F:DNA binding"/>
    <property type="evidence" value="ECO:0007669"/>
    <property type="project" value="UniProtKB-KW"/>
</dbReference>
<organism evidence="5 6">
    <name type="scientific">Pseudomonas fluorescens</name>
    <dbReference type="NCBI Taxonomy" id="294"/>
    <lineage>
        <taxon>Bacteria</taxon>
        <taxon>Pseudomonadati</taxon>
        <taxon>Pseudomonadota</taxon>
        <taxon>Gammaproteobacteria</taxon>
        <taxon>Pseudomonadales</taxon>
        <taxon>Pseudomonadaceae</taxon>
        <taxon>Pseudomonas</taxon>
    </lineage>
</organism>
<evidence type="ECO:0000313" key="6">
    <source>
        <dbReference type="Proteomes" id="UP000327111"/>
    </source>
</evidence>
<proteinExistence type="predicted"/>
<evidence type="ECO:0000256" key="3">
    <source>
        <dbReference type="ARBA" id="ARBA00023163"/>
    </source>
</evidence>
<dbReference type="InterPro" id="IPR039418">
    <property type="entry name" value="LexA-like"/>
</dbReference>
<dbReference type="InterPro" id="IPR036286">
    <property type="entry name" value="LexA/Signal_pep-like_sf"/>
</dbReference>
<dbReference type="EMBL" id="CABVIF010000006">
    <property type="protein sequence ID" value="VVP11143.1"/>
    <property type="molecule type" value="Genomic_DNA"/>
</dbReference>
<evidence type="ECO:0000256" key="1">
    <source>
        <dbReference type="ARBA" id="ARBA00023015"/>
    </source>
</evidence>
<dbReference type="PANTHER" id="PTHR40661">
    <property type="match status" value="1"/>
</dbReference>
<protein>
    <recommendedName>
        <fullName evidence="4">Peptidase S24/S26A/S26B/S26C domain-containing protein</fullName>
    </recommendedName>
</protein>
<dbReference type="Proteomes" id="UP000327111">
    <property type="component" value="Unassembled WGS sequence"/>
</dbReference>